<dbReference type="InterPro" id="IPR009078">
    <property type="entry name" value="Ferritin-like_SF"/>
</dbReference>
<accession>A0A5E8ADJ3</accession>
<protein>
    <submittedName>
        <fullName evidence="1">Uncharacterized protein</fullName>
    </submittedName>
</protein>
<evidence type="ECO:0000313" key="1">
    <source>
        <dbReference type="EMBL" id="VVT29259.1"/>
    </source>
</evidence>
<name>A0A5E8ADJ3_9SPHN</name>
<dbReference type="SUPFAM" id="SSF47240">
    <property type="entry name" value="Ferritin-like"/>
    <property type="match status" value="1"/>
</dbReference>
<dbReference type="Proteomes" id="UP000326857">
    <property type="component" value="Unassembled WGS sequence"/>
</dbReference>
<proteinExistence type="predicted"/>
<dbReference type="AlphaFoldDB" id="A0A5E8ADJ3"/>
<sequence length="44" mass="5334">MSAPEDLQDIYTDELKDLWSANDQMKKVLKKSRRRRVTHRSRKC</sequence>
<reference evidence="1 2" key="1">
    <citation type="submission" date="2019-09" db="EMBL/GenBank/DDBJ databases">
        <authorList>
            <person name="Dittami M. S."/>
        </authorList>
    </citation>
    <scope>NUCLEOTIDE SEQUENCE [LARGE SCALE GENOMIC DNA]</scope>
    <source>
        <strain evidence="1">SPHINGO391</strain>
    </source>
</reference>
<organism evidence="1 2">
    <name type="scientific">Sphingomonas aurantiaca</name>
    <dbReference type="NCBI Taxonomy" id="185949"/>
    <lineage>
        <taxon>Bacteria</taxon>
        <taxon>Pseudomonadati</taxon>
        <taxon>Pseudomonadota</taxon>
        <taxon>Alphaproteobacteria</taxon>
        <taxon>Sphingomonadales</taxon>
        <taxon>Sphingomonadaceae</taxon>
        <taxon>Sphingomonas</taxon>
    </lineage>
</organism>
<evidence type="ECO:0000313" key="2">
    <source>
        <dbReference type="Proteomes" id="UP000326857"/>
    </source>
</evidence>
<dbReference type="EMBL" id="CABVLI010000047">
    <property type="protein sequence ID" value="VVT29259.1"/>
    <property type="molecule type" value="Genomic_DNA"/>
</dbReference>
<gene>
    <name evidence="1" type="ORF">SPHINGO391_510080</name>
</gene>